<evidence type="ECO:0000256" key="1">
    <source>
        <dbReference type="SAM" id="Phobius"/>
    </source>
</evidence>
<keyword evidence="1" id="KW-0472">Membrane</keyword>
<feature type="transmembrane region" description="Helical" evidence="1">
    <location>
        <begin position="81"/>
        <end position="99"/>
    </location>
</feature>
<reference evidence="2" key="1">
    <citation type="submission" date="2020-05" db="EMBL/GenBank/DDBJ databases">
        <authorList>
            <person name="Chiriac C."/>
            <person name="Salcher M."/>
            <person name="Ghai R."/>
            <person name="Kavagutti S V."/>
        </authorList>
    </citation>
    <scope>NUCLEOTIDE SEQUENCE</scope>
</reference>
<feature type="transmembrane region" description="Helical" evidence="1">
    <location>
        <begin position="36"/>
        <end position="61"/>
    </location>
</feature>
<gene>
    <name evidence="2" type="ORF">UFOPK2366_00163</name>
</gene>
<keyword evidence="1" id="KW-1133">Transmembrane helix</keyword>
<protein>
    <submittedName>
        <fullName evidence="2">Unannotated protein</fullName>
    </submittedName>
</protein>
<proteinExistence type="predicted"/>
<keyword evidence="1" id="KW-0812">Transmembrane</keyword>
<sequence length="110" mass="11762">MPGNPLTDPNWASSLADNIERVVATVRDKTTKPLLVMYRGAVFGVIGVCGGIAALVLFTVFLTRGLQSILEWPLTHSDAVWVSYLGAGVVFGVAGLILMRKRLDSTEATS</sequence>
<organism evidence="2">
    <name type="scientific">freshwater metagenome</name>
    <dbReference type="NCBI Taxonomy" id="449393"/>
    <lineage>
        <taxon>unclassified sequences</taxon>
        <taxon>metagenomes</taxon>
        <taxon>ecological metagenomes</taxon>
    </lineage>
</organism>
<accession>A0A6J6N167</accession>
<evidence type="ECO:0000313" key="2">
    <source>
        <dbReference type="EMBL" id="CAB4680361.1"/>
    </source>
</evidence>
<dbReference type="EMBL" id="CAEZXM010000016">
    <property type="protein sequence ID" value="CAB4680361.1"/>
    <property type="molecule type" value="Genomic_DNA"/>
</dbReference>
<dbReference type="AlphaFoldDB" id="A0A6J6N167"/>
<name>A0A6J6N167_9ZZZZ</name>